<reference evidence="3" key="2">
    <citation type="submission" date="2021-09" db="EMBL/GenBank/DDBJ databases">
        <authorList>
            <person name="Jia N."/>
            <person name="Wang J."/>
            <person name="Shi W."/>
            <person name="Du L."/>
            <person name="Sun Y."/>
            <person name="Zhan W."/>
            <person name="Jiang J."/>
            <person name="Wang Q."/>
            <person name="Zhang B."/>
            <person name="Ji P."/>
            <person name="Sakyi L.B."/>
            <person name="Cui X."/>
            <person name="Yuan T."/>
            <person name="Jiang B."/>
            <person name="Yang W."/>
            <person name="Lam T.T.-Y."/>
            <person name="Chang Q."/>
            <person name="Ding S."/>
            <person name="Wang X."/>
            <person name="Zhu J."/>
            <person name="Ruan X."/>
            <person name="Zhao L."/>
            <person name="Wei J."/>
            <person name="Que T."/>
            <person name="Du C."/>
            <person name="Cheng J."/>
            <person name="Dai P."/>
            <person name="Han X."/>
            <person name="Huang E."/>
            <person name="Gao Y."/>
            <person name="Liu J."/>
            <person name="Shao H."/>
            <person name="Ye R."/>
            <person name="Li L."/>
            <person name="Wei W."/>
            <person name="Wang X."/>
            <person name="Wang C."/>
            <person name="Huo Q."/>
            <person name="Li W."/>
            <person name="Guo W."/>
            <person name="Chen H."/>
            <person name="Chen S."/>
            <person name="Zhou L."/>
            <person name="Zhou L."/>
            <person name="Ni X."/>
            <person name="Tian J."/>
            <person name="Zhou Y."/>
            <person name="Sheng Y."/>
            <person name="Liu T."/>
            <person name="Pan Y."/>
            <person name="Xia L."/>
            <person name="Li J."/>
            <person name="Zhao F."/>
            <person name="Cao W."/>
        </authorList>
    </citation>
    <scope>NUCLEOTIDE SEQUENCE</scope>
    <source>
        <strain evidence="3">Rmic-2018</strain>
        <tissue evidence="3">Larvae</tissue>
    </source>
</reference>
<dbReference type="VEuPathDB" id="VectorBase:LOC119174829"/>
<dbReference type="GO" id="GO:0006357">
    <property type="term" value="P:regulation of transcription by RNA polymerase II"/>
    <property type="evidence" value="ECO:0007669"/>
    <property type="project" value="TreeGrafter"/>
</dbReference>
<dbReference type="AlphaFoldDB" id="A0A9J6DHA5"/>
<dbReference type="Proteomes" id="UP000821866">
    <property type="component" value="Chromosome 7"/>
</dbReference>
<accession>A0A9J6DHA5</accession>
<gene>
    <name evidence="3" type="ORF">HPB51_015937</name>
</gene>
<feature type="domain" description="BRWD/PHIP ancillary-like" evidence="2">
    <location>
        <begin position="48"/>
        <end position="82"/>
    </location>
</feature>
<sequence length="100" mass="11391">MHTQGNEEARTPPQSSNSKKSKKSSKRASEKVLRHPEWLMDTVPRKTPYFPQIGDEVVYFHQGHQSYVQAVKRCRVYHVRDQAAALGASPAQGQWLLAVF</sequence>
<dbReference type="GO" id="GO:0008360">
    <property type="term" value="P:regulation of cell shape"/>
    <property type="evidence" value="ECO:0007669"/>
    <property type="project" value="TreeGrafter"/>
</dbReference>
<dbReference type="GO" id="GO:0007010">
    <property type="term" value="P:cytoskeleton organization"/>
    <property type="evidence" value="ECO:0007669"/>
    <property type="project" value="TreeGrafter"/>
</dbReference>
<feature type="region of interest" description="Disordered" evidence="1">
    <location>
        <begin position="1"/>
        <end position="33"/>
    </location>
</feature>
<evidence type="ECO:0000259" key="2">
    <source>
        <dbReference type="Pfam" id="PF25313"/>
    </source>
</evidence>
<comment type="caution">
    <text evidence="3">The sequence shown here is derived from an EMBL/GenBank/DDBJ whole genome shotgun (WGS) entry which is preliminary data.</text>
</comment>
<dbReference type="PANTHER" id="PTHR16266:SF17">
    <property type="entry name" value="BRWD3"/>
    <property type="match status" value="1"/>
</dbReference>
<evidence type="ECO:0000256" key="1">
    <source>
        <dbReference type="SAM" id="MobiDB-lite"/>
    </source>
</evidence>
<name>A0A9J6DHA5_RHIMP</name>
<dbReference type="GO" id="GO:0005634">
    <property type="term" value="C:nucleus"/>
    <property type="evidence" value="ECO:0007669"/>
    <property type="project" value="TreeGrafter"/>
</dbReference>
<proteinExistence type="predicted"/>
<evidence type="ECO:0000313" key="4">
    <source>
        <dbReference type="Proteomes" id="UP000821866"/>
    </source>
</evidence>
<evidence type="ECO:0000313" key="3">
    <source>
        <dbReference type="EMBL" id="KAH8021541.1"/>
    </source>
</evidence>
<dbReference type="InterPro" id="IPR052060">
    <property type="entry name" value="Bromo_WD_repeat"/>
</dbReference>
<protein>
    <recommendedName>
        <fullName evidence="2">BRWD/PHIP ancillary-like domain-containing protein</fullName>
    </recommendedName>
</protein>
<dbReference type="InterPro" id="IPR057451">
    <property type="entry name" value="BRWD/PHIP_AD"/>
</dbReference>
<dbReference type="Pfam" id="PF25313">
    <property type="entry name" value="BRWD_AD"/>
    <property type="match status" value="1"/>
</dbReference>
<feature type="compositionally biased region" description="Basic and acidic residues" evidence="1">
    <location>
        <begin position="1"/>
        <end position="10"/>
    </location>
</feature>
<dbReference type="PANTHER" id="PTHR16266">
    <property type="entry name" value="WD REPEAT DOMAIN 9"/>
    <property type="match status" value="1"/>
</dbReference>
<keyword evidence="4" id="KW-1185">Reference proteome</keyword>
<reference evidence="3" key="1">
    <citation type="journal article" date="2020" name="Cell">
        <title>Large-Scale Comparative Analyses of Tick Genomes Elucidate Their Genetic Diversity and Vector Capacities.</title>
        <authorList>
            <consortium name="Tick Genome and Microbiome Consortium (TIGMIC)"/>
            <person name="Jia N."/>
            <person name="Wang J."/>
            <person name="Shi W."/>
            <person name="Du L."/>
            <person name="Sun Y."/>
            <person name="Zhan W."/>
            <person name="Jiang J.F."/>
            <person name="Wang Q."/>
            <person name="Zhang B."/>
            <person name="Ji P."/>
            <person name="Bell-Sakyi L."/>
            <person name="Cui X.M."/>
            <person name="Yuan T.T."/>
            <person name="Jiang B.G."/>
            <person name="Yang W.F."/>
            <person name="Lam T.T."/>
            <person name="Chang Q.C."/>
            <person name="Ding S.J."/>
            <person name="Wang X.J."/>
            <person name="Zhu J.G."/>
            <person name="Ruan X.D."/>
            <person name="Zhao L."/>
            <person name="Wei J.T."/>
            <person name="Ye R.Z."/>
            <person name="Que T.C."/>
            <person name="Du C.H."/>
            <person name="Zhou Y.H."/>
            <person name="Cheng J.X."/>
            <person name="Dai P.F."/>
            <person name="Guo W.B."/>
            <person name="Han X.H."/>
            <person name="Huang E.J."/>
            <person name="Li L.F."/>
            <person name="Wei W."/>
            <person name="Gao Y.C."/>
            <person name="Liu J.Z."/>
            <person name="Shao H.Z."/>
            <person name="Wang X."/>
            <person name="Wang C.C."/>
            <person name="Yang T.C."/>
            <person name="Huo Q.B."/>
            <person name="Li W."/>
            <person name="Chen H.Y."/>
            <person name="Chen S.E."/>
            <person name="Zhou L.G."/>
            <person name="Ni X.B."/>
            <person name="Tian J.H."/>
            <person name="Sheng Y."/>
            <person name="Liu T."/>
            <person name="Pan Y.S."/>
            <person name="Xia L.Y."/>
            <person name="Li J."/>
            <person name="Zhao F."/>
            <person name="Cao W.C."/>
        </authorList>
    </citation>
    <scope>NUCLEOTIDE SEQUENCE</scope>
    <source>
        <strain evidence="3">Rmic-2018</strain>
    </source>
</reference>
<dbReference type="EMBL" id="JABSTU010000009">
    <property type="protein sequence ID" value="KAH8021541.1"/>
    <property type="molecule type" value="Genomic_DNA"/>
</dbReference>
<organism evidence="3 4">
    <name type="scientific">Rhipicephalus microplus</name>
    <name type="common">Cattle tick</name>
    <name type="synonym">Boophilus microplus</name>
    <dbReference type="NCBI Taxonomy" id="6941"/>
    <lineage>
        <taxon>Eukaryota</taxon>
        <taxon>Metazoa</taxon>
        <taxon>Ecdysozoa</taxon>
        <taxon>Arthropoda</taxon>
        <taxon>Chelicerata</taxon>
        <taxon>Arachnida</taxon>
        <taxon>Acari</taxon>
        <taxon>Parasitiformes</taxon>
        <taxon>Ixodida</taxon>
        <taxon>Ixodoidea</taxon>
        <taxon>Ixodidae</taxon>
        <taxon>Rhipicephalinae</taxon>
        <taxon>Rhipicephalus</taxon>
        <taxon>Boophilus</taxon>
    </lineage>
</organism>